<dbReference type="Pfam" id="PF05932">
    <property type="entry name" value="CesT"/>
    <property type="match status" value="1"/>
</dbReference>
<protein>
    <submittedName>
        <fullName evidence="1">ORF1-like protein</fullName>
    </submittedName>
</protein>
<reference evidence="1 2" key="1">
    <citation type="submission" date="2015-09" db="EMBL/GenBank/DDBJ databases">
        <title>Genome announcement of multiple Pseudomonas syringae strains.</title>
        <authorList>
            <person name="Thakur S."/>
            <person name="Wang P.W."/>
            <person name="Gong Y."/>
            <person name="Weir B.S."/>
            <person name="Guttman D.S."/>
        </authorList>
    </citation>
    <scope>NUCLEOTIDE SEQUENCE [LARGE SCALE GENOMIC DNA]</scope>
    <source>
        <strain evidence="1 2">ICMP4531</strain>
    </source>
</reference>
<proteinExistence type="predicted"/>
<comment type="caution">
    <text evidence="1">The sequence shown here is derived from an EMBL/GenBank/DDBJ whole genome shotgun (WGS) entry which is preliminary data.</text>
</comment>
<evidence type="ECO:0000313" key="2">
    <source>
        <dbReference type="Proteomes" id="UP000050557"/>
    </source>
</evidence>
<sequence length="185" mass="21456">MAWSPFHPRMALMERPVARRRDREGSLAAEDYETRRLFLTTQCCDFYADALVKNAFDLLIDRLAKDYKMPELPVKQHEHEVYCFDFKEVSIKIYQDAFKWVYFLSDIGVVDTLDSHTCQRLLRLNEFNLSTPFFTVGLTEKNGGVVHTRIPFPHLDNVEMRRVVEALLNVSGEVKKPLGLSDSPV</sequence>
<dbReference type="CDD" id="cd17025">
    <property type="entry name" value="T3SC_IA_ShcF-like"/>
    <property type="match status" value="1"/>
</dbReference>
<name>A0A0P9RAC3_9PSED</name>
<dbReference type="Gene3D" id="3.30.1460.10">
    <property type="match status" value="1"/>
</dbReference>
<dbReference type="Proteomes" id="UP000050557">
    <property type="component" value="Unassembled WGS sequence"/>
</dbReference>
<gene>
    <name evidence="1" type="ORF">ALO68_02885</name>
</gene>
<accession>A0A0P9RAC3</accession>
<dbReference type="PATRIC" id="fig|251654.3.peg.3896"/>
<dbReference type="AlphaFoldDB" id="A0A0P9RAC3"/>
<dbReference type="EMBL" id="LJQM01000147">
    <property type="protein sequence ID" value="KPX44489.1"/>
    <property type="molecule type" value="Genomic_DNA"/>
</dbReference>
<organism evidence="1 2">
    <name type="scientific">Pseudomonas syringae pv. helianthi</name>
    <dbReference type="NCBI Taxonomy" id="251654"/>
    <lineage>
        <taxon>Bacteria</taxon>
        <taxon>Pseudomonadati</taxon>
        <taxon>Pseudomonadota</taxon>
        <taxon>Gammaproteobacteria</taxon>
        <taxon>Pseudomonadales</taxon>
        <taxon>Pseudomonadaceae</taxon>
        <taxon>Pseudomonas</taxon>
    </lineage>
</organism>
<dbReference type="GO" id="GO:0030254">
    <property type="term" value="P:protein secretion by the type III secretion system"/>
    <property type="evidence" value="ECO:0007669"/>
    <property type="project" value="InterPro"/>
</dbReference>
<dbReference type="SUPFAM" id="SSF69635">
    <property type="entry name" value="Type III secretory system chaperone-like"/>
    <property type="match status" value="1"/>
</dbReference>
<dbReference type="InterPro" id="IPR010261">
    <property type="entry name" value="Tir_chaperone"/>
</dbReference>
<evidence type="ECO:0000313" key="1">
    <source>
        <dbReference type="EMBL" id="KPX44489.1"/>
    </source>
</evidence>